<keyword evidence="2" id="KW-1185">Reference proteome</keyword>
<dbReference type="SUPFAM" id="SSF55909">
    <property type="entry name" value="Pentein"/>
    <property type="match status" value="1"/>
</dbReference>
<dbReference type="GO" id="GO:0016990">
    <property type="term" value="F:arginine deiminase activity"/>
    <property type="evidence" value="ECO:0007669"/>
    <property type="project" value="TreeGrafter"/>
</dbReference>
<dbReference type="EMBL" id="JABEMB010000009">
    <property type="protein sequence ID" value="NNH03793.1"/>
    <property type="molecule type" value="Genomic_DNA"/>
</dbReference>
<dbReference type="Gene3D" id="3.75.10.10">
    <property type="entry name" value="L-arginine/glycine Amidinotransferase, Chain A"/>
    <property type="match status" value="1"/>
</dbReference>
<reference evidence="1 2" key="1">
    <citation type="submission" date="2020-05" db="EMBL/GenBank/DDBJ databases">
        <title>MicrobeNet Type strains.</title>
        <authorList>
            <person name="Nicholson A.C."/>
        </authorList>
    </citation>
    <scope>NUCLEOTIDE SEQUENCE [LARGE SCALE GENOMIC DNA]</scope>
    <source>
        <strain evidence="1 2">JCM 14282</strain>
    </source>
</reference>
<sequence>MPSATEFDSTMEVSGGLFHRLMGPEGVPAFLDHSEIESTWGRRWGAADEVSRLRTVLMRRPSACLGDFTPDMYDPAVDAFVAPNAGGYWTGSELPDVDRIRAEHDAFALLLRENGVEVVYAEDLDSFPKAVYTRDPLVTIPGGAIIGRTAARMRRGEEQTIAKAVAKAGMPILGTITGEGIVEGGTFVKVRRDHAFLGTSVRTTPEGYRQLKHLLEIHGIRLTRVSLPGYVIHLDMCSSMIDDDLALVNPRVVPYDYRSALEAMGVEILEVHPAEEWASNLLVLDRRRVVVPEHLPRTAHLLAAKGVQVLTTPYREILKNGGGLHCSTMELQRDWS</sequence>
<dbReference type="Pfam" id="PF19420">
    <property type="entry name" value="DDAH_eukar"/>
    <property type="match status" value="1"/>
</dbReference>
<accession>A0A7Y2Q1L0</accession>
<dbReference type="PANTHER" id="PTHR47271:SF2">
    <property type="entry name" value="ARGININE DEIMINASE"/>
    <property type="match status" value="1"/>
</dbReference>
<name>A0A7Y2Q1L0_9MICO</name>
<comment type="caution">
    <text evidence="1">The sequence shown here is derived from an EMBL/GenBank/DDBJ whole genome shotgun (WGS) entry which is preliminary data.</text>
</comment>
<dbReference type="GO" id="GO:0019546">
    <property type="term" value="P:L-arginine deiminase pathway"/>
    <property type="evidence" value="ECO:0007669"/>
    <property type="project" value="TreeGrafter"/>
</dbReference>
<gene>
    <name evidence="1" type="ORF">HLA99_08030</name>
</gene>
<evidence type="ECO:0000313" key="1">
    <source>
        <dbReference type="EMBL" id="NNH03793.1"/>
    </source>
</evidence>
<dbReference type="RefSeq" id="WP_167038011.1">
    <property type="nucleotide sequence ID" value="NZ_BAAANA010000001.1"/>
</dbReference>
<keyword evidence="1" id="KW-0808">Transferase</keyword>
<dbReference type="GO" id="GO:0016740">
    <property type="term" value="F:transferase activity"/>
    <property type="evidence" value="ECO:0007669"/>
    <property type="project" value="UniProtKB-KW"/>
</dbReference>
<proteinExistence type="predicted"/>
<dbReference type="AlphaFoldDB" id="A0A7Y2Q1L0"/>
<organism evidence="1 2">
    <name type="scientific">Microbacterium ulmi</name>
    <dbReference type="NCBI Taxonomy" id="179095"/>
    <lineage>
        <taxon>Bacteria</taxon>
        <taxon>Bacillati</taxon>
        <taxon>Actinomycetota</taxon>
        <taxon>Actinomycetes</taxon>
        <taxon>Micrococcales</taxon>
        <taxon>Microbacteriaceae</taxon>
        <taxon>Microbacterium</taxon>
    </lineage>
</organism>
<evidence type="ECO:0000313" key="2">
    <source>
        <dbReference type="Proteomes" id="UP000543598"/>
    </source>
</evidence>
<protein>
    <submittedName>
        <fullName evidence="1">Amidinotransferase</fullName>
    </submittedName>
</protein>
<dbReference type="PANTHER" id="PTHR47271">
    <property type="entry name" value="ARGININE DEIMINASE"/>
    <property type="match status" value="1"/>
</dbReference>
<dbReference type="Proteomes" id="UP000543598">
    <property type="component" value="Unassembled WGS sequence"/>
</dbReference>